<dbReference type="CDD" id="cd13669">
    <property type="entry name" value="PBP2_TRAP_TM0322_like"/>
    <property type="match status" value="1"/>
</dbReference>
<dbReference type="NCBIfam" id="NF037995">
    <property type="entry name" value="TRAP_S1"/>
    <property type="match status" value="1"/>
</dbReference>
<dbReference type="PANTHER" id="PTHR33376:SF7">
    <property type="entry name" value="C4-DICARBOXYLATE-BINDING PROTEIN DCTB"/>
    <property type="match status" value="1"/>
</dbReference>
<protein>
    <submittedName>
        <fullName evidence="7">Tripartite ATP-independent transporter solute receptor, DctP family</fullName>
    </submittedName>
</protein>
<accession>A0A1M7F0F5</accession>
<evidence type="ECO:0000313" key="7">
    <source>
        <dbReference type="EMBL" id="SHL97594.1"/>
    </source>
</evidence>
<feature type="signal peptide" evidence="6">
    <location>
        <begin position="1"/>
        <end position="23"/>
    </location>
</feature>
<evidence type="ECO:0000256" key="2">
    <source>
        <dbReference type="ARBA" id="ARBA00009023"/>
    </source>
</evidence>
<reference evidence="8" key="1">
    <citation type="submission" date="2016-11" db="EMBL/GenBank/DDBJ databases">
        <authorList>
            <person name="Varghese N."/>
            <person name="Submissions S."/>
        </authorList>
    </citation>
    <scope>NUCLEOTIDE SEQUENCE [LARGE SCALE GENOMIC DNA]</scope>
    <source>
        <strain evidence="8">DSM 6637</strain>
    </source>
</reference>
<dbReference type="InterPro" id="IPR018389">
    <property type="entry name" value="DctP_fam"/>
</dbReference>
<dbReference type="RefSeq" id="WP_084731978.1">
    <property type="nucleotide sequence ID" value="NZ_FRCK01000002.1"/>
</dbReference>
<gene>
    <name evidence="7" type="ORF">SAMN05444389_102456</name>
</gene>
<comment type="subcellular location">
    <subcellularLocation>
        <location evidence="1">Periplasm</location>
    </subcellularLocation>
</comment>
<comment type="similarity">
    <text evidence="2">Belongs to the bacterial solute-binding protein 7 family.</text>
</comment>
<dbReference type="AlphaFoldDB" id="A0A1M7F0F5"/>
<evidence type="ECO:0000256" key="5">
    <source>
        <dbReference type="ARBA" id="ARBA00022764"/>
    </source>
</evidence>
<evidence type="ECO:0000256" key="4">
    <source>
        <dbReference type="ARBA" id="ARBA00022729"/>
    </source>
</evidence>
<proteinExistence type="inferred from homology"/>
<evidence type="ECO:0000256" key="6">
    <source>
        <dbReference type="SAM" id="SignalP"/>
    </source>
</evidence>
<dbReference type="PANTHER" id="PTHR33376">
    <property type="match status" value="1"/>
</dbReference>
<dbReference type="Proteomes" id="UP000184444">
    <property type="component" value="Unassembled WGS sequence"/>
</dbReference>
<dbReference type="STRING" id="53463.SAMN05444389_102456"/>
<name>A0A1M7F0F5_9RHOB</name>
<keyword evidence="3" id="KW-0813">Transport</keyword>
<dbReference type="InterPro" id="IPR038404">
    <property type="entry name" value="TRAP_DctP_sf"/>
</dbReference>
<keyword evidence="5" id="KW-0574">Periplasm</keyword>
<dbReference type="GO" id="GO:0042597">
    <property type="term" value="C:periplasmic space"/>
    <property type="evidence" value="ECO:0007669"/>
    <property type="project" value="UniProtKB-SubCell"/>
</dbReference>
<dbReference type="EMBL" id="FRCK01000002">
    <property type="protein sequence ID" value="SHL97594.1"/>
    <property type="molecule type" value="Genomic_DNA"/>
</dbReference>
<evidence type="ECO:0000313" key="8">
    <source>
        <dbReference type="Proteomes" id="UP000184444"/>
    </source>
</evidence>
<keyword evidence="4 6" id="KW-0732">Signal</keyword>
<keyword evidence="7" id="KW-0675">Receptor</keyword>
<dbReference type="Gene3D" id="3.40.190.170">
    <property type="entry name" value="Bacterial extracellular solute-binding protein, family 7"/>
    <property type="match status" value="1"/>
</dbReference>
<evidence type="ECO:0000256" key="1">
    <source>
        <dbReference type="ARBA" id="ARBA00004418"/>
    </source>
</evidence>
<dbReference type="Pfam" id="PF03480">
    <property type="entry name" value="DctP"/>
    <property type="match status" value="1"/>
</dbReference>
<sequence length="326" mass="35900">MSLMRKIGLGTALALTLALPALAADVTVKIAYENNPGEPVDLMMQKWADLVKERSEGKVEFELYPSSQLGSKEDIIEQAKMGVNVITIADAGFLVDYDPDMGVLYGPYLADDTESLFRIYDGEWFKEKELKLRDQGIRIVIPNYMYGARHILAKKKIETPADMVGLKIRTPNNNMQIKAIELMGGTPTPMPLGDVYPALTQGVIDGVENPLTVLHGQKLDEQAKQLSIVGYVTSAAFWLGGESYFQTLDPEVAKLIEDTGYEIGVESQKVAAQDEADALEAMKAVGVEVTTPDVAAFKEATKPFYEQFPEWTPGLYDRIQAEIAAQ</sequence>
<keyword evidence="8" id="KW-1185">Reference proteome</keyword>
<organism evidence="7 8">
    <name type="scientific">Paracoccus solventivorans</name>
    <dbReference type="NCBI Taxonomy" id="53463"/>
    <lineage>
        <taxon>Bacteria</taxon>
        <taxon>Pseudomonadati</taxon>
        <taxon>Pseudomonadota</taxon>
        <taxon>Alphaproteobacteria</taxon>
        <taxon>Rhodobacterales</taxon>
        <taxon>Paracoccaceae</taxon>
        <taxon>Paracoccus</taxon>
    </lineage>
</organism>
<dbReference type="GO" id="GO:0055085">
    <property type="term" value="P:transmembrane transport"/>
    <property type="evidence" value="ECO:0007669"/>
    <property type="project" value="InterPro"/>
</dbReference>
<feature type="chain" id="PRO_5009925672" evidence="6">
    <location>
        <begin position="24"/>
        <end position="326"/>
    </location>
</feature>
<dbReference type="OrthoDB" id="8673861at2"/>
<evidence type="ECO:0000256" key="3">
    <source>
        <dbReference type="ARBA" id="ARBA00022448"/>
    </source>
</evidence>